<dbReference type="Proteomes" id="UP000814033">
    <property type="component" value="Unassembled WGS sequence"/>
</dbReference>
<dbReference type="EMBL" id="MU275844">
    <property type="protein sequence ID" value="KAI0052717.1"/>
    <property type="molecule type" value="Genomic_DNA"/>
</dbReference>
<protein>
    <submittedName>
        <fullName evidence="1">Kinase-like protein</fullName>
    </submittedName>
</protein>
<reference evidence="1" key="2">
    <citation type="journal article" date="2022" name="New Phytol.">
        <title>Evolutionary transition to the ectomycorrhizal habit in the genomes of a hyperdiverse lineage of mushroom-forming fungi.</title>
        <authorList>
            <person name="Looney B."/>
            <person name="Miyauchi S."/>
            <person name="Morin E."/>
            <person name="Drula E."/>
            <person name="Courty P.E."/>
            <person name="Kohler A."/>
            <person name="Kuo A."/>
            <person name="LaButti K."/>
            <person name="Pangilinan J."/>
            <person name="Lipzen A."/>
            <person name="Riley R."/>
            <person name="Andreopoulos W."/>
            <person name="He G."/>
            <person name="Johnson J."/>
            <person name="Nolan M."/>
            <person name="Tritt A."/>
            <person name="Barry K.W."/>
            <person name="Grigoriev I.V."/>
            <person name="Nagy L.G."/>
            <person name="Hibbett D."/>
            <person name="Henrissat B."/>
            <person name="Matheny P.B."/>
            <person name="Labbe J."/>
            <person name="Martin F.M."/>
        </authorList>
    </citation>
    <scope>NUCLEOTIDE SEQUENCE</scope>
    <source>
        <strain evidence="1">FP105234-sp</strain>
    </source>
</reference>
<keyword evidence="2" id="KW-1185">Reference proteome</keyword>
<proteinExistence type="predicted"/>
<reference evidence="1" key="1">
    <citation type="submission" date="2021-02" db="EMBL/GenBank/DDBJ databases">
        <authorList>
            <consortium name="DOE Joint Genome Institute"/>
            <person name="Ahrendt S."/>
            <person name="Looney B.P."/>
            <person name="Miyauchi S."/>
            <person name="Morin E."/>
            <person name="Drula E."/>
            <person name="Courty P.E."/>
            <person name="Chicoki N."/>
            <person name="Fauchery L."/>
            <person name="Kohler A."/>
            <person name="Kuo A."/>
            <person name="Labutti K."/>
            <person name="Pangilinan J."/>
            <person name="Lipzen A."/>
            <person name="Riley R."/>
            <person name="Andreopoulos W."/>
            <person name="He G."/>
            <person name="Johnson J."/>
            <person name="Barry K.W."/>
            <person name="Grigoriev I.V."/>
            <person name="Nagy L."/>
            <person name="Hibbett D."/>
            <person name="Henrissat B."/>
            <person name="Matheny P.B."/>
            <person name="Labbe J."/>
            <person name="Martin F."/>
        </authorList>
    </citation>
    <scope>NUCLEOTIDE SEQUENCE</scope>
    <source>
        <strain evidence="1">FP105234-sp</strain>
    </source>
</reference>
<accession>A0ACB8S960</accession>
<organism evidence="1 2">
    <name type="scientific">Auriscalpium vulgare</name>
    <dbReference type="NCBI Taxonomy" id="40419"/>
    <lineage>
        <taxon>Eukaryota</taxon>
        <taxon>Fungi</taxon>
        <taxon>Dikarya</taxon>
        <taxon>Basidiomycota</taxon>
        <taxon>Agaricomycotina</taxon>
        <taxon>Agaricomycetes</taxon>
        <taxon>Russulales</taxon>
        <taxon>Auriscalpiaceae</taxon>
        <taxon>Auriscalpium</taxon>
    </lineage>
</organism>
<comment type="caution">
    <text evidence="1">The sequence shown here is derived from an EMBL/GenBank/DDBJ whole genome shotgun (WGS) entry which is preliminary data.</text>
</comment>
<name>A0ACB8S960_9AGAM</name>
<sequence>MSQVNQPSLQCTSSIALDPAYIGLPSMLACLFQAAPARARETDKRVLKFLGYLMHHPKLLDVWRGAHFVYQVDLRFHYIGRKAERDAEKARFSIETAPKSLNRLEIPDKHVEVVSPTSTASPTSVFASRNKSSVSSATSISVQSCVSEDLTEAPGAPGFPLGPVMCAVSVNDGHAHYTSEPFVFAPTPNNRPPCPRPLTVKDLKPIKVLGAGSFGTVYLAKDRRTGIDLAVKVMDEVLLEEHRVLRALETEKGFLQMRASWHDSANFFIATDYCKNGDLATELDRWGKMPELYVRFLAGELLVSLERLHSLGIVHRDIKPENVLFDDAGHLLVADFGLARMFGENQTTESPAYDVEENKCPRGSTKRACGSLDFMAPEVLQSQAYSYGVDYWSLGVLIYLLLTGRTPFAHGRLDQDLLVAAILGEDFSFEESDVSTAAKDFVRSLLHKDPAQRPTLSAMKAHPFFADVDWLAMAERTAKPPSVPVPHKIRSDGEGLVIPHGTPYYAGEDPLPEFTFTSPILYDPPQDPSFFPISNSTLQYSSLPATPRPEEVQATEIPAKPVKAPLLAEVGRFFRRHFGGEKPKPLDDPALGVITKTVTVTVVVESNANAKSANASSSGEPKDSKAPFIEMDPHRPGFPLLTIYNILEPEENRTPIPSLPSDVSFPLPTIRDSMLPRFSPLYYQVKAYDEEQEWLMAHPPKPKLSDKVQNWLQGHRGKGRHQKKCASH</sequence>
<gene>
    <name evidence="1" type="ORF">FA95DRAFT_1257455</name>
</gene>
<evidence type="ECO:0000313" key="2">
    <source>
        <dbReference type="Proteomes" id="UP000814033"/>
    </source>
</evidence>
<evidence type="ECO:0000313" key="1">
    <source>
        <dbReference type="EMBL" id="KAI0052717.1"/>
    </source>
</evidence>